<dbReference type="PROSITE" id="PS00022">
    <property type="entry name" value="EGF_1"/>
    <property type="match status" value="1"/>
</dbReference>
<dbReference type="Pfam" id="PF18720">
    <property type="entry name" value="EGF_Tenascin"/>
    <property type="match status" value="1"/>
</dbReference>
<reference evidence="5" key="1">
    <citation type="journal article" date="2012" name="Nature">
        <title>The oyster genome reveals stress adaptation and complexity of shell formation.</title>
        <authorList>
            <person name="Zhang G."/>
            <person name="Fang X."/>
            <person name="Guo X."/>
            <person name="Li L."/>
            <person name="Luo R."/>
            <person name="Xu F."/>
            <person name="Yang P."/>
            <person name="Zhang L."/>
            <person name="Wang X."/>
            <person name="Qi H."/>
            <person name="Xiong Z."/>
            <person name="Que H."/>
            <person name="Xie Y."/>
            <person name="Holland P.W."/>
            <person name="Paps J."/>
            <person name="Zhu Y."/>
            <person name="Wu F."/>
            <person name="Chen Y."/>
            <person name="Wang J."/>
            <person name="Peng C."/>
            <person name="Meng J."/>
            <person name="Yang L."/>
            <person name="Liu J."/>
            <person name="Wen B."/>
            <person name="Zhang N."/>
            <person name="Huang Z."/>
            <person name="Zhu Q."/>
            <person name="Feng Y."/>
            <person name="Mount A."/>
            <person name="Hedgecock D."/>
            <person name="Xu Z."/>
            <person name="Liu Y."/>
            <person name="Domazet-Loso T."/>
            <person name="Du Y."/>
            <person name="Sun X."/>
            <person name="Zhang S."/>
            <person name="Liu B."/>
            <person name="Cheng P."/>
            <person name="Jiang X."/>
            <person name="Li J."/>
            <person name="Fan D."/>
            <person name="Wang W."/>
            <person name="Fu W."/>
            <person name="Wang T."/>
            <person name="Wang B."/>
            <person name="Zhang J."/>
            <person name="Peng Z."/>
            <person name="Li Y."/>
            <person name="Li N."/>
            <person name="Wang J."/>
            <person name="Chen M."/>
            <person name="He Y."/>
            <person name="Tan F."/>
            <person name="Song X."/>
            <person name="Zheng Q."/>
            <person name="Huang R."/>
            <person name="Yang H."/>
            <person name="Du X."/>
            <person name="Chen L."/>
            <person name="Yang M."/>
            <person name="Gaffney P.M."/>
            <person name="Wang S."/>
            <person name="Luo L."/>
            <person name="She Z."/>
            <person name="Ming Y."/>
            <person name="Huang W."/>
            <person name="Zhang S."/>
            <person name="Huang B."/>
            <person name="Zhang Y."/>
            <person name="Qu T."/>
            <person name="Ni P."/>
            <person name="Miao G."/>
            <person name="Wang J."/>
            <person name="Wang Q."/>
            <person name="Steinberg C.E."/>
            <person name="Wang H."/>
            <person name="Li N."/>
            <person name="Qian L."/>
            <person name="Zhang G."/>
            <person name="Li Y."/>
            <person name="Yang H."/>
            <person name="Liu X."/>
            <person name="Wang J."/>
            <person name="Yin Y."/>
            <person name="Wang J."/>
        </authorList>
    </citation>
    <scope>NUCLEOTIDE SEQUENCE [LARGE SCALE GENOMIC DNA]</scope>
    <source>
        <strain evidence="5">05x7-T-G4-1.051#20</strain>
    </source>
</reference>
<keyword evidence="1" id="KW-1015">Disulfide bond</keyword>
<dbReference type="HOGENOM" id="CLU_1070601_0_0_1"/>
<dbReference type="EMBL" id="JH815818">
    <property type="protein sequence ID" value="EKC21726.1"/>
    <property type="molecule type" value="Genomic_DNA"/>
</dbReference>
<sequence length="260" mass="28404">MTGNHNLTQLHLDTALRQCQNYILLNDTAVNEHPDVTTVIVNLCPNNCSNRGVCSSGQCTCDYGFGGSDCSFDVLSPPTITRLSGDGVCDKSSELCEDITLYGHYFLENMGTSCYVTREEGMTSGTTKTLSNADDEATNKQTSQAEGLSAVAIGLIVAVVVVVAVIVAIAGYMIKQMKKNDDEHKPLDNSIEDNVNIYPDSNRTMANRGNFNPTDLLQFDSPADKFSRPPSATSTRMLPPHQDFRKMYDQSHLDKLFGAK</sequence>
<feature type="domain" description="EGF-like" evidence="3 4">
    <location>
        <begin position="59"/>
        <end position="70"/>
    </location>
</feature>
<proteinExistence type="predicted"/>
<dbReference type="AlphaFoldDB" id="K1QJA2"/>
<dbReference type="InterPro" id="IPR000742">
    <property type="entry name" value="EGF"/>
</dbReference>
<accession>K1QJA2</accession>
<name>K1QJA2_MAGGI</name>
<evidence type="ECO:0000313" key="5">
    <source>
        <dbReference type="EMBL" id="EKC21726.1"/>
    </source>
</evidence>
<dbReference type="InParanoid" id="K1QJA2"/>
<dbReference type="InterPro" id="IPR041161">
    <property type="entry name" value="EGF_Tenascin"/>
</dbReference>
<evidence type="ECO:0000259" key="3">
    <source>
        <dbReference type="PROSITE" id="PS00022"/>
    </source>
</evidence>
<dbReference type="FunFam" id="2.10.25.10:FF:000001">
    <property type="entry name" value="Tenascin C"/>
    <property type="match status" value="1"/>
</dbReference>
<dbReference type="PROSITE" id="PS01186">
    <property type="entry name" value="EGF_2"/>
    <property type="match status" value="1"/>
</dbReference>
<organism evidence="5">
    <name type="scientific">Magallana gigas</name>
    <name type="common">Pacific oyster</name>
    <name type="synonym">Crassostrea gigas</name>
    <dbReference type="NCBI Taxonomy" id="29159"/>
    <lineage>
        <taxon>Eukaryota</taxon>
        <taxon>Metazoa</taxon>
        <taxon>Spiralia</taxon>
        <taxon>Lophotrochozoa</taxon>
        <taxon>Mollusca</taxon>
        <taxon>Bivalvia</taxon>
        <taxon>Autobranchia</taxon>
        <taxon>Pteriomorphia</taxon>
        <taxon>Ostreida</taxon>
        <taxon>Ostreoidea</taxon>
        <taxon>Ostreidae</taxon>
        <taxon>Magallana</taxon>
    </lineage>
</organism>
<dbReference type="Gene3D" id="2.60.120.260">
    <property type="entry name" value="Galactose-binding domain-like"/>
    <property type="match status" value="1"/>
</dbReference>
<gene>
    <name evidence="5" type="ORF">CGI_10003430</name>
</gene>
<evidence type="ECO:0000259" key="4">
    <source>
        <dbReference type="PROSITE" id="PS01186"/>
    </source>
</evidence>
<protein>
    <submittedName>
        <fullName evidence="5">Tenascin-R</fullName>
    </submittedName>
</protein>
<evidence type="ECO:0000256" key="1">
    <source>
        <dbReference type="ARBA" id="ARBA00023157"/>
    </source>
</evidence>
<evidence type="ECO:0000256" key="2">
    <source>
        <dbReference type="ARBA" id="ARBA00023180"/>
    </source>
</evidence>
<keyword evidence="2" id="KW-0325">Glycoprotein</keyword>